<sequence>MALSPSVPSTASPGKRRFDAIVHPTSLPSLKRPRITSDAATVHALTVIPEPNVPSAVETLASTKNTLYSFSDPEDTMPDAKVVAFDANPGLTATLESSLSAMDDETHAHRLTIREDSVAGKGTGKAYPRHIKNYINWMIQDQAERQCINPQWQIVPPFPIMACTVAAFLKYETTREKTKRTSDSQSISDTRVGVGSIKQCVSALESWRRDNEHKYKDNPEALRPLRNDTRISTFEANARETEPMRLKEAQTSKAMGTVADTYTREEITRCSMWCLQTDRSTDQQVHTGIRDRAMLLLSAASAYRGNNIRRLLLSDLYSRDIPMVEIGPGATSMALVMFSDQGKTNTNGRIDEQGAFRHRLPELCPVGSLGFYLFSYFHILNRKRPTFAPDFSHGGEIGYREWYKLTLFPGSGGDESEMTYENHRKRVHLMYIRNDITARKITHAGRPFAATTAREHRATVEDTKALGNWSQGALQACYDRALPVDALLAAASFNARKQESYFIARDVLEPPKELLHTIFPWVEGELDALKARHKAIGRPATDVALSRFLRLLQQLRRVILQDAAALSSDYPSCSIFKFPPFNTPRFSTFAAQANHSMQHAEEEARHRLTALPETVAASLRGIVTTNHIQQENIREEMRQENARFGIQLQSVDTMLRAHFLGSNSKRRKVAAGMAASAGPPLQLYSPTTAVSQLDVPPTQAPIGHSTPQVAPPHSSPISAIESRVSVMSPTTTPNIVSESGSVYPTTTFPLSANSFERSKQLTAIATLESHYTSAQLSKYQFEWIRSSTESQNDEWLPIYTYWKPREKIASTSIEEIWNEWVYGMDGHLPVMALTATWGARWRRNNAAAKTEASRRKKVVTLIETLAAWSNWNSALALRFLKEMYPIPTSSIPYLKTTRAFIEHLQKGNGQLLQEILAKAAVYSS</sequence>
<protein>
    <recommendedName>
        <fullName evidence="5">Transcription activator GCR1-like domain-containing protein</fullName>
    </recommendedName>
</protein>
<dbReference type="InterPro" id="IPR038279">
    <property type="entry name" value="Ndc10_dom2_sf"/>
</dbReference>
<evidence type="ECO:0000313" key="3">
    <source>
        <dbReference type="EMBL" id="RDB27704.1"/>
    </source>
</evidence>
<dbReference type="PANTHER" id="PTHR37784">
    <property type="entry name" value="PROTEIN MSN1"/>
    <property type="match status" value="1"/>
</dbReference>
<dbReference type="InterPro" id="IPR052146">
    <property type="entry name" value="HOT1"/>
</dbReference>
<feature type="domain" description="Ndc10" evidence="2">
    <location>
        <begin position="272"/>
        <end position="586"/>
    </location>
</feature>
<dbReference type="GO" id="GO:0060963">
    <property type="term" value="P:positive regulation of ribosomal protein gene transcription by RNA polymerase II"/>
    <property type="evidence" value="ECO:0007669"/>
    <property type="project" value="TreeGrafter"/>
</dbReference>
<dbReference type="STRING" id="39966.A0A369K7D0"/>
<comment type="caution">
    <text evidence="3">The sequence shown here is derived from an EMBL/GenBank/DDBJ whole genome shotgun (WGS) entry which is preliminary data.</text>
</comment>
<organism evidence="3 4">
    <name type="scientific">Hypsizygus marmoreus</name>
    <name type="common">White beech mushroom</name>
    <name type="synonym">Agaricus marmoreus</name>
    <dbReference type="NCBI Taxonomy" id="39966"/>
    <lineage>
        <taxon>Eukaryota</taxon>
        <taxon>Fungi</taxon>
        <taxon>Dikarya</taxon>
        <taxon>Basidiomycota</taxon>
        <taxon>Agaricomycotina</taxon>
        <taxon>Agaricomycetes</taxon>
        <taxon>Agaricomycetidae</taxon>
        <taxon>Agaricales</taxon>
        <taxon>Tricholomatineae</taxon>
        <taxon>Lyophyllaceae</taxon>
        <taxon>Hypsizygus</taxon>
    </lineage>
</organism>
<accession>A0A369K7D0</accession>
<dbReference type="AlphaFoldDB" id="A0A369K7D0"/>
<dbReference type="Pfam" id="PF16787">
    <property type="entry name" value="NDC10_II"/>
    <property type="match status" value="1"/>
</dbReference>
<proteinExistence type="predicted"/>
<evidence type="ECO:0008006" key="5">
    <source>
        <dbReference type="Google" id="ProtNLM"/>
    </source>
</evidence>
<dbReference type="Gene3D" id="1.10.443.20">
    <property type="entry name" value="Centromere DNA-binding protein complex CBF3 subunit, domain 2"/>
    <property type="match status" value="1"/>
</dbReference>
<dbReference type="EMBL" id="LUEZ02000014">
    <property type="protein sequence ID" value="RDB27704.1"/>
    <property type="molecule type" value="Genomic_DNA"/>
</dbReference>
<dbReference type="InParanoid" id="A0A369K7D0"/>
<dbReference type="GO" id="GO:0000978">
    <property type="term" value="F:RNA polymerase II cis-regulatory region sequence-specific DNA binding"/>
    <property type="evidence" value="ECO:0007669"/>
    <property type="project" value="TreeGrafter"/>
</dbReference>
<dbReference type="InterPro" id="IPR022210">
    <property type="entry name" value="TF_GCR1-like"/>
</dbReference>
<dbReference type="PANTHER" id="PTHR37784:SF2">
    <property type="entry name" value="HIGH-OSMOLARITY-INDUCED TRANSCRIPTION PROTEIN 1"/>
    <property type="match status" value="1"/>
</dbReference>
<evidence type="ECO:0000313" key="4">
    <source>
        <dbReference type="Proteomes" id="UP000076154"/>
    </source>
</evidence>
<evidence type="ECO:0000259" key="2">
    <source>
        <dbReference type="Pfam" id="PF16787"/>
    </source>
</evidence>
<gene>
    <name evidence="3" type="ORF">Hypma_003308</name>
</gene>
<name>A0A369K7D0_HYPMA</name>
<keyword evidence="4" id="KW-1185">Reference proteome</keyword>
<dbReference type="Pfam" id="PF12550">
    <property type="entry name" value="GCR1_C"/>
    <property type="match status" value="1"/>
</dbReference>
<feature type="domain" description="Transcription activator GCR1-like" evidence="1">
    <location>
        <begin position="811"/>
        <end position="881"/>
    </location>
</feature>
<dbReference type="Proteomes" id="UP000076154">
    <property type="component" value="Unassembled WGS sequence"/>
</dbReference>
<dbReference type="InterPro" id="IPR031872">
    <property type="entry name" value="NDC10_II"/>
</dbReference>
<dbReference type="GO" id="GO:0000981">
    <property type="term" value="F:DNA-binding transcription factor activity, RNA polymerase II-specific"/>
    <property type="evidence" value="ECO:0007669"/>
    <property type="project" value="TreeGrafter"/>
</dbReference>
<reference evidence="3" key="1">
    <citation type="submission" date="2018-04" db="EMBL/GenBank/DDBJ databases">
        <title>Whole genome sequencing of Hypsizygus marmoreus.</title>
        <authorList>
            <person name="Choi I.-G."/>
            <person name="Min B."/>
            <person name="Kim J.-G."/>
            <person name="Kim S."/>
            <person name="Oh Y.-L."/>
            <person name="Kong W.-S."/>
            <person name="Park H."/>
            <person name="Jeong J."/>
            <person name="Song E.-S."/>
        </authorList>
    </citation>
    <scope>NUCLEOTIDE SEQUENCE [LARGE SCALE GENOMIC DNA]</scope>
    <source>
        <strain evidence="3">51987-8</strain>
    </source>
</reference>
<evidence type="ECO:0000259" key="1">
    <source>
        <dbReference type="Pfam" id="PF12550"/>
    </source>
</evidence>
<dbReference type="OrthoDB" id="3065555at2759"/>